<dbReference type="InterPro" id="IPR048174">
    <property type="entry name" value="WbnI-like"/>
</dbReference>
<keyword evidence="4" id="KW-0808">Transferase</keyword>
<dbReference type="EMBL" id="JACIER010000006">
    <property type="protein sequence ID" value="MBB4044038.1"/>
    <property type="molecule type" value="Genomic_DNA"/>
</dbReference>
<dbReference type="Pfam" id="PF03414">
    <property type="entry name" value="Glyco_transf_6"/>
    <property type="match status" value="1"/>
</dbReference>
<evidence type="ECO:0000313" key="6">
    <source>
        <dbReference type="Proteomes" id="UP000560658"/>
    </source>
</evidence>
<dbReference type="SUPFAM" id="SSF53448">
    <property type="entry name" value="Nucleotide-diphospho-sugar transferases"/>
    <property type="match status" value="1"/>
</dbReference>
<dbReference type="InterPro" id="IPR029044">
    <property type="entry name" value="Nucleotide-diphossugar_trans"/>
</dbReference>
<comment type="caution">
    <text evidence="5">The sequence shown here is derived from an EMBL/GenBank/DDBJ whole genome shotgun (WGS) entry which is preliminary data.</text>
</comment>
<name>A0A840D0Y2_9BACE</name>
<protein>
    <recommendedName>
        <fullName evidence="7">Glycosyl transferase family 6</fullName>
    </recommendedName>
</protein>
<comment type="similarity">
    <text evidence="2">Belongs to the glycosyltransferase 6 family.</text>
</comment>
<evidence type="ECO:0000313" key="5">
    <source>
        <dbReference type="EMBL" id="MBB4044038.1"/>
    </source>
</evidence>
<dbReference type="GO" id="GO:0031982">
    <property type="term" value="C:vesicle"/>
    <property type="evidence" value="ECO:0007669"/>
    <property type="project" value="TreeGrafter"/>
</dbReference>
<keyword evidence="3" id="KW-0328">Glycosyltransferase</keyword>
<evidence type="ECO:0000256" key="1">
    <source>
        <dbReference type="ARBA" id="ARBA00001936"/>
    </source>
</evidence>
<evidence type="ECO:0000256" key="4">
    <source>
        <dbReference type="ARBA" id="ARBA00022679"/>
    </source>
</evidence>
<gene>
    <name evidence="5" type="ORF">GGR06_001827</name>
</gene>
<evidence type="ECO:0000256" key="2">
    <source>
        <dbReference type="ARBA" id="ARBA00010413"/>
    </source>
</evidence>
<keyword evidence="6" id="KW-1185">Reference proteome</keyword>
<sequence length="263" mass="31311">MRIGILYICTGKYSIFWKDFYLSAERYLMQSPAYTREYYVFTDSLKLYDEENNKHIHRIKQKNLGWPDNTLKRFHMFLQIKQQLLQETDFLIFCNANLLFKQNVGHEIIPQKGKNQFVGTIHPGFYNSHNYDFTYERRHNSKAYIPEGEGVHYYAGGFSGGYTKAYLQLCETIKSWVDIDKSNKIVAIWHDESHINRYFLKNPPLTLSPGYLYPEGWSIPFEEIITIRDKNKEEYGGHILLRKKESWRNKILKIIKKTLFPLP</sequence>
<dbReference type="NCBIfam" id="NF041524">
    <property type="entry name" value="Gltr_6"/>
    <property type="match status" value="1"/>
</dbReference>
<dbReference type="InterPro" id="IPR005076">
    <property type="entry name" value="Glyco_trans_6"/>
</dbReference>
<organism evidence="5 6">
    <name type="scientific">Bacteroides reticulotermitis</name>
    <dbReference type="NCBI Taxonomy" id="1133319"/>
    <lineage>
        <taxon>Bacteria</taxon>
        <taxon>Pseudomonadati</taxon>
        <taxon>Bacteroidota</taxon>
        <taxon>Bacteroidia</taxon>
        <taxon>Bacteroidales</taxon>
        <taxon>Bacteroidaceae</taxon>
        <taxon>Bacteroides</taxon>
    </lineage>
</organism>
<dbReference type="GO" id="GO:0016020">
    <property type="term" value="C:membrane"/>
    <property type="evidence" value="ECO:0007669"/>
    <property type="project" value="InterPro"/>
</dbReference>
<reference evidence="5" key="1">
    <citation type="submission" date="2020-08" db="EMBL/GenBank/DDBJ databases">
        <title>Genomic Encyclopedia of Type Strains, Phase IV (KMG-IV): sequencing the most valuable type-strain genomes for metagenomic binning, comparative biology and taxonomic classification.</title>
        <authorList>
            <person name="Goeker M."/>
        </authorList>
    </citation>
    <scope>NUCLEOTIDE SEQUENCE [LARGE SCALE GENOMIC DNA]</scope>
    <source>
        <strain evidence="5">DSM 105720</strain>
    </source>
</reference>
<dbReference type="Proteomes" id="UP000560658">
    <property type="component" value="Unassembled WGS sequence"/>
</dbReference>
<dbReference type="GO" id="GO:0005975">
    <property type="term" value="P:carbohydrate metabolic process"/>
    <property type="evidence" value="ECO:0007669"/>
    <property type="project" value="InterPro"/>
</dbReference>
<evidence type="ECO:0000256" key="3">
    <source>
        <dbReference type="ARBA" id="ARBA00022676"/>
    </source>
</evidence>
<dbReference type="GO" id="GO:0016758">
    <property type="term" value="F:hexosyltransferase activity"/>
    <property type="evidence" value="ECO:0007669"/>
    <property type="project" value="InterPro"/>
</dbReference>
<dbReference type="PANTHER" id="PTHR10462">
    <property type="entry name" value="GLYCOSYLTRANSFERASE-RELATED"/>
    <property type="match status" value="1"/>
</dbReference>
<accession>A0A840D0Y2</accession>
<dbReference type="Gene3D" id="3.90.550.10">
    <property type="entry name" value="Spore Coat Polysaccharide Biosynthesis Protein SpsA, Chain A"/>
    <property type="match status" value="1"/>
</dbReference>
<proteinExistence type="inferred from homology"/>
<dbReference type="AlphaFoldDB" id="A0A840D0Y2"/>
<evidence type="ECO:0008006" key="7">
    <source>
        <dbReference type="Google" id="ProtNLM"/>
    </source>
</evidence>
<dbReference type="PANTHER" id="PTHR10462:SF55">
    <property type="entry name" value="HISTO-BLOOD GROUP ABO SYSTEM TRANSFERASE 1"/>
    <property type="match status" value="1"/>
</dbReference>
<comment type="cofactor">
    <cofactor evidence="1">
        <name>Mn(2+)</name>
        <dbReference type="ChEBI" id="CHEBI:29035"/>
    </cofactor>
</comment>
<dbReference type="RefSeq" id="WP_044160430.1">
    <property type="nucleotide sequence ID" value="NZ_JACIER010000006.1"/>
</dbReference>